<protein>
    <submittedName>
        <fullName evidence="1">Uncharacterized protein</fullName>
    </submittedName>
</protein>
<keyword evidence="2" id="KW-1185">Reference proteome</keyword>
<evidence type="ECO:0000313" key="2">
    <source>
        <dbReference type="Proteomes" id="UP000002964"/>
    </source>
</evidence>
<dbReference type="AlphaFoldDB" id="H8Z5E2"/>
<proteinExistence type="predicted"/>
<accession>H8Z5E2</accession>
<name>H8Z5E2_9GAMM</name>
<gene>
    <name evidence="1" type="ORF">Thi970DRAFT_03066</name>
</gene>
<dbReference type="RefSeq" id="WP_009149836.1">
    <property type="nucleotide sequence ID" value="NZ_CP121471.1"/>
</dbReference>
<dbReference type="EMBL" id="JH603170">
    <property type="protein sequence ID" value="EIC19488.1"/>
    <property type="molecule type" value="Genomic_DNA"/>
</dbReference>
<evidence type="ECO:0000313" key="1">
    <source>
        <dbReference type="EMBL" id="EIC19488.1"/>
    </source>
</evidence>
<reference evidence="1 2" key="2">
    <citation type="submission" date="2011-11" db="EMBL/GenBank/DDBJ databases">
        <authorList>
            <consortium name="US DOE Joint Genome Institute"/>
            <person name="Lucas S."/>
            <person name="Han J."/>
            <person name="Lapidus A."/>
            <person name="Cheng J.-F."/>
            <person name="Goodwin L."/>
            <person name="Pitluck S."/>
            <person name="Peters L."/>
            <person name="Ovchinnikova G."/>
            <person name="Zhang X."/>
            <person name="Detter J.C."/>
            <person name="Han C."/>
            <person name="Tapia R."/>
            <person name="Land M."/>
            <person name="Hauser L."/>
            <person name="Kyrpides N."/>
            <person name="Ivanova N."/>
            <person name="Pagani I."/>
            <person name="Vogl K."/>
            <person name="Liu Z."/>
            <person name="Overmann J."/>
            <person name="Frigaard N.-U."/>
            <person name="Bryant D."/>
            <person name="Woyke T."/>
        </authorList>
    </citation>
    <scope>NUCLEOTIDE SEQUENCE [LARGE SCALE GENOMIC DNA]</scope>
    <source>
        <strain evidence="1 2">970</strain>
    </source>
</reference>
<dbReference type="Proteomes" id="UP000002964">
    <property type="component" value="Unassembled WGS sequence"/>
</dbReference>
<sequence>MREYVSEEKFRSSVSNLSSGFEWYFDLVVIRVHNLALFDDCEKLLSVTKGRYFDYHLNKNFESFFYKDKSGKNKQRTGRRVVGFNIFLRRPTDKVIKDLIVIMQESDYTISVIEIAIDFLCENRLRALRLLQYLAPYIVLPQFKRGPAKIFRPKIFGKKRIYSIRFKQGKIKNSKESQYSAKRLFKMYILKKGNPKHGSPACHTEFRLNGSEQISRDGINCLSDLVNFKFWDWYRERMYFMQANRTKAGRLLRKERGLSEASSQQNSVDFCKEFSKKRFLSHTIYHWRKDEKSRRGLKDSLQTWKTPW</sequence>
<organism evidence="1 2">
    <name type="scientific">Thiorhodovibrio frisius</name>
    <dbReference type="NCBI Taxonomy" id="631362"/>
    <lineage>
        <taxon>Bacteria</taxon>
        <taxon>Pseudomonadati</taxon>
        <taxon>Pseudomonadota</taxon>
        <taxon>Gammaproteobacteria</taxon>
        <taxon>Chromatiales</taxon>
        <taxon>Chromatiaceae</taxon>
        <taxon>Thiorhodovibrio</taxon>
    </lineage>
</organism>
<reference evidence="2" key="1">
    <citation type="submission" date="2011-06" db="EMBL/GenBank/DDBJ databases">
        <authorList>
            <consortium name="US DOE Joint Genome Institute (JGI-PGF)"/>
            <person name="Lucas S."/>
            <person name="Han J."/>
            <person name="Lapidus A."/>
            <person name="Cheng J.-F."/>
            <person name="Goodwin L."/>
            <person name="Pitluck S."/>
            <person name="Peters L."/>
            <person name="Land M.L."/>
            <person name="Hauser L."/>
            <person name="Vogl K."/>
            <person name="Liu Z."/>
            <person name="Overmann J."/>
            <person name="Frigaard N.-U."/>
            <person name="Bryant D.A."/>
            <person name="Woyke T.J."/>
        </authorList>
    </citation>
    <scope>NUCLEOTIDE SEQUENCE [LARGE SCALE GENOMIC DNA]</scope>
    <source>
        <strain evidence="2">970</strain>
    </source>
</reference>
<dbReference type="HOGENOM" id="CLU_902950_0_0_6"/>